<evidence type="ECO:0000256" key="1">
    <source>
        <dbReference type="SAM" id="MobiDB-lite"/>
    </source>
</evidence>
<dbReference type="EnsemblPlants" id="HORVU.MOREX.r3.7HG0715130.1">
    <property type="protein sequence ID" value="HORVU.MOREX.r3.7HG0715130.1.CDS1"/>
    <property type="gene ID" value="HORVU.MOREX.r3.7HG0715130"/>
</dbReference>
<sequence>MKSLEALTTESWACSVADGAADDHGRDDEESDLEEHQETRGSGEEPHGVELVWVVVCYYPSVSLRCVYPAVCRRVVFIDVIPMERRKDHNGPSIFSG</sequence>
<organism evidence="2 3">
    <name type="scientific">Hordeum vulgare subsp. vulgare</name>
    <name type="common">Domesticated barley</name>
    <dbReference type="NCBI Taxonomy" id="112509"/>
    <lineage>
        <taxon>Eukaryota</taxon>
        <taxon>Viridiplantae</taxon>
        <taxon>Streptophyta</taxon>
        <taxon>Embryophyta</taxon>
        <taxon>Tracheophyta</taxon>
        <taxon>Spermatophyta</taxon>
        <taxon>Magnoliopsida</taxon>
        <taxon>Liliopsida</taxon>
        <taxon>Poales</taxon>
        <taxon>Poaceae</taxon>
        <taxon>BOP clade</taxon>
        <taxon>Pooideae</taxon>
        <taxon>Triticodae</taxon>
        <taxon>Triticeae</taxon>
        <taxon>Hordeinae</taxon>
        <taxon>Hordeum</taxon>
    </lineage>
</organism>
<proteinExistence type="predicted"/>
<feature type="region of interest" description="Disordered" evidence="1">
    <location>
        <begin position="15"/>
        <end position="45"/>
    </location>
</feature>
<name>A0A8I6YGT7_HORVV</name>
<keyword evidence="3" id="KW-1185">Reference proteome</keyword>
<accession>A0A8I6YGT7</accession>
<reference evidence="2" key="3">
    <citation type="submission" date="2022-01" db="UniProtKB">
        <authorList>
            <consortium name="EnsemblPlants"/>
        </authorList>
    </citation>
    <scope>IDENTIFICATION</scope>
    <source>
        <strain evidence="2">subsp. vulgare</strain>
    </source>
</reference>
<reference evidence="3" key="1">
    <citation type="journal article" date="2012" name="Nature">
        <title>A physical, genetic and functional sequence assembly of the barley genome.</title>
        <authorList>
            <consortium name="The International Barley Genome Sequencing Consortium"/>
            <person name="Mayer K.F."/>
            <person name="Waugh R."/>
            <person name="Brown J.W."/>
            <person name="Schulman A."/>
            <person name="Langridge P."/>
            <person name="Platzer M."/>
            <person name="Fincher G.B."/>
            <person name="Muehlbauer G.J."/>
            <person name="Sato K."/>
            <person name="Close T.J."/>
            <person name="Wise R.P."/>
            <person name="Stein N."/>
        </authorList>
    </citation>
    <scope>NUCLEOTIDE SEQUENCE [LARGE SCALE GENOMIC DNA]</scope>
    <source>
        <strain evidence="3">cv. Morex</strain>
    </source>
</reference>
<evidence type="ECO:0000313" key="3">
    <source>
        <dbReference type="Proteomes" id="UP000011116"/>
    </source>
</evidence>
<reference evidence="2" key="2">
    <citation type="submission" date="2020-10" db="EMBL/GenBank/DDBJ databases">
        <authorList>
            <person name="Scholz U."/>
            <person name="Mascher M."/>
            <person name="Fiebig A."/>
        </authorList>
    </citation>
    <scope>NUCLEOTIDE SEQUENCE [LARGE SCALE GENOMIC DNA]</scope>
    <source>
        <strain evidence="2">cv. Morex</strain>
    </source>
</reference>
<protein>
    <submittedName>
        <fullName evidence="2">Uncharacterized protein</fullName>
    </submittedName>
</protein>
<feature type="compositionally biased region" description="Basic and acidic residues" evidence="1">
    <location>
        <begin position="34"/>
        <end position="45"/>
    </location>
</feature>
<dbReference type="Proteomes" id="UP000011116">
    <property type="component" value="Chromosome 7H"/>
</dbReference>
<dbReference type="Gramene" id="HORVU.MOREX.r3.7HG0715130.1">
    <property type="protein sequence ID" value="HORVU.MOREX.r3.7HG0715130.1.CDS1"/>
    <property type="gene ID" value="HORVU.MOREX.r3.7HG0715130"/>
</dbReference>
<dbReference type="AlphaFoldDB" id="A0A8I6YGT7"/>
<evidence type="ECO:0000313" key="2">
    <source>
        <dbReference type="EnsemblPlants" id="HORVU.MOREX.r3.7HG0715130.1.CDS1"/>
    </source>
</evidence>